<evidence type="ECO:0000256" key="1">
    <source>
        <dbReference type="SAM" id="Phobius"/>
    </source>
</evidence>
<dbReference type="GO" id="GO:0015628">
    <property type="term" value="P:protein secretion by the type II secretion system"/>
    <property type="evidence" value="ECO:0007669"/>
    <property type="project" value="TreeGrafter"/>
</dbReference>
<evidence type="ECO:0000313" key="3">
    <source>
        <dbReference type="Proteomes" id="UP001163821"/>
    </source>
</evidence>
<protein>
    <submittedName>
        <fullName evidence="2">Helix-hairpin-helix domain-containing protein</fullName>
    </submittedName>
</protein>
<accession>A0AA42C9X6</accession>
<dbReference type="Proteomes" id="UP001163821">
    <property type="component" value="Unassembled WGS sequence"/>
</dbReference>
<proteinExistence type="predicted"/>
<evidence type="ECO:0000313" key="2">
    <source>
        <dbReference type="EMBL" id="MCW0484621.1"/>
    </source>
</evidence>
<dbReference type="InterPro" id="IPR051675">
    <property type="entry name" value="Endo/Exo/Phosphatase_dom_1"/>
</dbReference>
<keyword evidence="1" id="KW-0472">Membrane</keyword>
<comment type="caution">
    <text evidence="2">The sequence shown here is derived from an EMBL/GenBank/DDBJ whole genome shotgun (WGS) entry which is preliminary data.</text>
</comment>
<feature type="transmembrane region" description="Helical" evidence="1">
    <location>
        <begin position="21"/>
        <end position="41"/>
    </location>
</feature>
<dbReference type="RefSeq" id="WP_282593213.1">
    <property type="nucleotide sequence ID" value="NZ_JAPAAF010000044.1"/>
</dbReference>
<dbReference type="Pfam" id="PF12836">
    <property type="entry name" value="HHH_3"/>
    <property type="match status" value="2"/>
</dbReference>
<organism evidence="2 3">
    <name type="scientific">Gaoshiqia sediminis</name>
    <dbReference type="NCBI Taxonomy" id="2986998"/>
    <lineage>
        <taxon>Bacteria</taxon>
        <taxon>Pseudomonadati</taxon>
        <taxon>Bacteroidota</taxon>
        <taxon>Bacteroidia</taxon>
        <taxon>Marinilabiliales</taxon>
        <taxon>Prolixibacteraceae</taxon>
        <taxon>Gaoshiqia</taxon>
    </lineage>
</organism>
<dbReference type="AlphaFoldDB" id="A0AA42C9X6"/>
<dbReference type="InterPro" id="IPR010994">
    <property type="entry name" value="RuvA_2-like"/>
</dbReference>
<dbReference type="GO" id="GO:0015627">
    <property type="term" value="C:type II protein secretion system complex"/>
    <property type="evidence" value="ECO:0007669"/>
    <property type="project" value="TreeGrafter"/>
</dbReference>
<dbReference type="PANTHER" id="PTHR21180:SF32">
    <property type="entry name" value="ENDONUCLEASE_EXONUCLEASE_PHOSPHATASE FAMILY DOMAIN-CONTAINING PROTEIN 1"/>
    <property type="match status" value="1"/>
</dbReference>
<dbReference type="SUPFAM" id="SSF47781">
    <property type="entry name" value="RuvA domain 2-like"/>
    <property type="match status" value="3"/>
</dbReference>
<dbReference type="Gene3D" id="1.10.150.320">
    <property type="entry name" value="Photosystem II 12 kDa extrinsic protein"/>
    <property type="match status" value="1"/>
</dbReference>
<keyword evidence="1" id="KW-0812">Transmembrane</keyword>
<gene>
    <name evidence="2" type="ORF">N2K84_17945</name>
</gene>
<sequence length="301" mass="34292">MNFNQIIREYFTFSRGERIGLIVLIGLILIFMLANQLVFYFEKPGVADKEQFEKLVAEFERQNEPPSVVLSLFAFDPNLVDSVALDSLDLPWRIKQNILKYRKRGGNFRNKSDVRKLYGMTDSIFDVIAGYISLPEIKPIVPRSSSPVRHETISEQQGEARNSISKSPVIVEINSATPDDLKKLSGIGPVLSERIVKYRNLLGGFYAADQLKEVYGVEPDLIDRLKSQLTVDATLITQLNVNFSEAKELAAHPYVKWENANKITAYRTQNGFIREVEQLLSDSVVNKEVFKKIQVYLKTKN</sequence>
<dbReference type="EMBL" id="JAPAAF010000044">
    <property type="protein sequence ID" value="MCW0484621.1"/>
    <property type="molecule type" value="Genomic_DNA"/>
</dbReference>
<keyword evidence="3" id="KW-1185">Reference proteome</keyword>
<reference evidence="2" key="1">
    <citation type="submission" date="2022-10" db="EMBL/GenBank/DDBJ databases">
        <title>Gaoshiqiia sediminis gen. nov., sp. nov., isolated from coastal sediment.</title>
        <authorList>
            <person name="Yu W.X."/>
            <person name="Mu D.S."/>
            <person name="Du J.Z."/>
            <person name="Liang Y.Q."/>
        </authorList>
    </citation>
    <scope>NUCLEOTIDE SEQUENCE</scope>
    <source>
        <strain evidence="2">A06</strain>
    </source>
</reference>
<name>A0AA42C9X6_9BACT</name>
<keyword evidence="1" id="KW-1133">Transmembrane helix</keyword>
<dbReference type="PANTHER" id="PTHR21180">
    <property type="entry name" value="ENDONUCLEASE/EXONUCLEASE/PHOSPHATASE FAMILY DOMAIN-CONTAINING PROTEIN 1"/>
    <property type="match status" value="1"/>
</dbReference>